<dbReference type="SUPFAM" id="SSF69118">
    <property type="entry name" value="AhpD-like"/>
    <property type="match status" value="1"/>
</dbReference>
<organism evidence="2 3">
    <name type="scientific">Streptomyces pactum</name>
    <dbReference type="NCBI Taxonomy" id="68249"/>
    <lineage>
        <taxon>Bacteria</taxon>
        <taxon>Bacillati</taxon>
        <taxon>Actinomycetota</taxon>
        <taxon>Actinomycetes</taxon>
        <taxon>Kitasatosporales</taxon>
        <taxon>Streptomycetaceae</taxon>
        <taxon>Streptomyces</taxon>
    </lineage>
</organism>
<proteinExistence type="predicted"/>
<dbReference type="Proteomes" id="UP000807371">
    <property type="component" value="Unassembled WGS sequence"/>
</dbReference>
<dbReference type="PANTHER" id="PTHR35446">
    <property type="entry name" value="SI:CH211-175M2.5"/>
    <property type="match status" value="1"/>
</dbReference>
<evidence type="ECO:0000313" key="2">
    <source>
        <dbReference type="EMBL" id="MBH5338151.1"/>
    </source>
</evidence>
<feature type="domain" description="Carboxymuconolactone decarboxylase-like" evidence="1">
    <location>
        <begin position="25"/>
        <end position="82"/>
    </location>
</feature>
<dbReference type="InterPro" id="IPR003779">
    <property type="entry name" value="CMD-like"/>
</dbReference>
<dbReference type="NCBIfam" id="TIGR00778">
    <property type="entry name" value="ahpD_dom"/>
    <property type="match status" value="1"/>
</dbReference>
<name>A0ABS0NSI3_9ACTN</name>
<dbReference type="InterPro" id="IPR029032">
    <property type="entry name" value="AhpD-like"/>
</dbReference>
<reference evidence="2 3" key="1">
    <citation type="submission" date="2020-09" db="EMBL/GenBank/DDBJ databases">
        <title>Biosynthesis of the nuclear factor of activated T cells inhibitor NFAT-133 and its congeners in Streptomyces pactum.</title>
        <authorList>
            <person name="Zhou W."/>
            <person name="Posri P."/>
            <person name="Abugrain M.E."/>
            <person name="Weisberg A.J."/>
            <person name="Chang J.H."/>
            <person name="Mahmud T."/>
        </authorList>
    </citation>
    <scope>NUCLEOTIDE SEQUENCE [LARGE SCALE GENOMIC DNA]</scope>
    <source>
        <strain evidence="2 3">ATCC 27456</strain>
    </source>
</reference>
<dbReference type="Pfam" id="PF02627">
    <property type="entry name" value="CMD"/>
    <property type="match status" value="1"/>
</dbReference>
<keyword evidence="3" id="KW-1185">Reference proteome</keyword>
<dbReference type="InterPro" id="IPR004675">
    <property type="entry name" value="AhpD_core"/>
</dbReference>
<protein>
    <submittedName>
        <fullName evidence="2">Carboxymuconolactone decarboxylase family protein</fullName>
    </submittedName>
</protein>
<evidence type="ECO:0000313" key="3">
    <source>
        <dbReference type="Proteomes" id="UP000807371"/>
    </source>
</evidence>
<dbReference type="EMBL" id="JACYXC010000001">
    <property type="protein sequence ID" value="MBH5338151.1"/>
    <property type="molecule type" value="Genomic_DNA"/>
</dbReference>
<gene>
    <name evidence="2" type="ORF">IHE55_26560</name>
</gene>
<dbReference type="PANTHER" id="PTHR35446:SF3">
    <property type="entry name" value="CMD DOMAIN-CONTAINING PROTEIN"/>
    <property type="match status" value="1"/>
</dbReference>
<sequence>MEATARRLGYLPAAVARLATSPHLLRGFLELSAAFEDTTLDPLAREVVVLTVATGNECHVCVAMHTAKLRALGADPELVSALRERRPLPDERLEAVRQFTLRVLATAGAVPDEEMRSFLAHGYTPRHALEVVLGIGTYTLSTLANRLTGAPVDEPLRPHA</sequence>
<dbReference type="Gene3D" id="1.20.1290.10">
    <property type="entry name" value="AhpD-like"/>
    <property type="match status" value="1"/>
</dbReference>
<evidence type="ECO:0000259" key="1">
    <source>
        <dbReference type="Pfam" id="PF02627"/>
    </source>
</evidence>
<comment type="caution">
    <text evidence="2">The sequence shown here is derived from an EMBL/GenBank/DDBJ whole genome shotgun (WGS) entry which is preliminary data.</text>
</comment>
<accession>A0ABS0NSI3</accession>